<proteinExistence type="predicted"/>
<evidence type="ECO:0000313" key="3">
    <source>
        <dbReference type="Proteomes" id="UP001055156"/>
    </source>
</evidence>
<name>A0ABQ4TEQ7_METOR</name>
<evidence type="ECO:0000313" key="2">
    <source>
        <dbReference type="EMBL" id="GJE29194.1"/>
    </source>
</evidence>
<dbReference type="Proteomes" id="UP001055156">
    <property type="component" value="Unassembled WGS sequence"/>
</dbReference>
<reference evidence="2" key="1">
    <citation type="journal article" date="2021" name="Front. Microbiol.">
        <title>Comprehensive Comparative Genomics and Phenotyping of Methylobacterium Species.</title>
        <authorList>
            <person name="Alessa O."/>
            <person name="Ogura Y."/>
            <person name="Fujitani Y."/>
            <person name="Takami H."/>
            <person name="Hayashi T."/>
            <person name="Sahin N."/>
            <person name="Tani A."/>
        </authorList>
    </citation>
    <scope>NUCLEOTIDE SEQUENCE</scope>
    <source>
        <strain evidence="2">NBRC 15689</strain>
    </source>
</reference>
<comment type="caution">
    <text evidence="2">The sequence shown here is derived from an EMBL/GenBank/DDBJ whole genome shotgun (WGS) entry which is preliminary data.</text>
</comment>
<feature type="domain" description="Metallo-beta-lactamase" evidence="1">
    <location>
        <begin position="35"/>
        <end position="105"/>
    </location>
</feature>
<protein>
    <recommendedName>
        <fullName evidence="1">Metallo-beta-lactamase domain-containing protein</fullName>
    </recommendedName>
</protein>
<organism evidence="2 3">
    <name type="scientific">Methylobacterium organophilum</name>
    <dbReference type="NCBI Taxonomy" id="410"/>
    <lineage>
        <taxon>Bacteria</taxon>
        <taxon>Pseudomonadati</taxon>
        <taxon>Pseudomonadota</taxon>
        <taxon>Alphaproteobacteria</taxon>
        <taxon>Hyphomicrobiales</taxon>
        <taxon>Methylobacteriaceae</taxon>
        <taxon>Methylobacterium</taxon>
    </lineage>
</organism>
<keyword evidence="3" id="KW-1185">Reference proteome</keyword>
<dbReference type="Gene3D" id="3.60.15.10">
    <property type="entry name" value="Ribonuclease Z/Hydroxyacylglutathione hydrolase-like"/>
    <property type="match status" value="1"/>
</dbReference>
<dbReference type="SUPFAM" id="SSF56281">
    <property type="entry name" value="Metallo-hydrolase/oxidoreductase"/>
    <property type="match status" value="1"/>
</dbReference>
<evidence type="ECO:0000259" key="1">
    <source>
        <dbReference type="Pfam" id="PF00753"/>
    </source>
</evidence>
<dbReference type="InterPro" id="IPR036866">
    <property type="entry name" value="RibonucZ/Hydroxyglut_hydro"/>
</dbReference>
<reference evidence="2" key="2">
    <citation type="submission" date="2021-08" db="EMBL/GenBank/DDBJ databases">
        <authorList>
            <person name="Tani A."/>
            <person name="Ola A."/>
            <person name="Ogura Y."/>
            <person name="Katsura K."/>
            <person name="Hayashi T."/>
        </authorList>
    </citation>
    <scope>NUCLEOTIDE SEQUENCE</scope>
    <source>
        <strain evidence="2">NBRC 15689</strain>
    </source>
</reference>
<dbReference type="Pfam" id="PF00753">
    <property type="entry name" value="Lactamase_B"/>
    <property type="match status" value="1"/>
</dbReference>
<dbReference type="InterPro" id="IPR001279">
    <property type="entry name" value="Metallo-B-lactamas"/>
</dbReference>
<dbReference type="EMBL" id="BPQV01000014">
    <property type="protein sequence ID" value="GJE29194.1"/>
    <property type="molecule type" value="Genomic_DNA"/>
</dbReference>
<accession>A0ABQ4TEQ7</accession>
<gene>
    <name evidence="2" type="ORF">LKMONMHP_4073</name>
</gene>
<sequence length="134" mass="13839">MAQQIPVAPDARADAVEAGSDAAHAITEDLAYRRLGIVNVVFVGPPGAGDRGWVLVDAGPPGTATAIRDTAGARFGTGARPAAILLTHGHFNHVGVLEDLAREGTPRSTPAGWKHPISTAARPIRRRIRASAAA</sequence>